<gene>
    <name evidence="1" type="ORF">LTR16_004190</name>
</gene>
<dbReference type="EMBL" id="JAVRRA010025142">
    <property type="protein sequence ID" value="KAK5122010.1"/>
    <property type="molecule type" value="Genomic_DNA"/>
</dbReference>
<reference evidence="1 2" key="1">
    <citation type="submission" date="2023-08" db="EMBL/GenBank/DDBJ databases">
        <title>Black Yeasts Isolated from many extreme environments.</title>
        <authorList>
            <person name="Coleine C."/>
            <person name="Stajich J.E."/>
            <person name="Selbmann L."/>
        </authorList>
    </citation>
    <scope>NUCLEOTIDE SEQUENCE [LARGE SCALE GENOMIC DNA]</scope>
    <source>
        <strain evidence="1 2">CCFEE 536</strain>
    </source>
</reference>
<protein>
    <submittedName>
        <fullName evidence="1">Uncharacterized protein</fullName>
    </submittedName>
</protein>
<sequence>AILSAQACSQVEEFRLAILWLSEVMHLMPANLCKCTILVSQDPTDLTLAKLDRWWEEFLEGRVWEGQMLEE</sequence>
<evidence type="ECO:0000313" key="2">
    <source>
        <dbReference type="Proteomes" id="UP001357485"/>
    </source>
</evidence>
<accession>A0ABR0KRZ1</accession>
<name>A0ABR0KRZ1_9PEZI</name>
<organism evidence="1 2">
    <name type="scientific">Cryomyces antarcticus</name>
    <dbReference type="NCBI Taxonomy" id="329879"/>
    <lineage>
        <taxon>Eukaryota</taxon>
        <taxon>Fungi</taxon>
        <taxon>Dikarya</taxon>
        <taxon>Ascomycota</taxon>
        <taxon>Pezizomycotina</taxon>
        <taxon>Dothideomycetes</taxon>
        <taxon>Dothideomycetes incertae sedis</taxon>
        <taxon>Cryomyces</taxon>
    </lineage>
</organism>
<comment type="caution">
    <text evidence="1">The sequence shown here is derived from an EMBL/GenBank/DDBJ whole genome shotgun (WGS) entry which is preliminary data.</text>
</comment>
<dbReference type="Proteomes" id="UP001357485">
    <property type="component" value="Unassembled WGS sequence"/>
</dbReference>
<evidence type="ECO:0000313" key="1">
    <source>
        <dbReference type="EMBL" id="KAK5122010.1"/>
    </source>
</evidence>
<keyword evidence="2" id="KW-1185">Reference proteome</keyword>
<feature type="non-terminal residue" evidence="1">
    <location>
        <position position="1"/>
    </location>
</feature>
<proteinExistence type="predicted"/>